<gene>
    <name evidence="8" type="ORF">D2V08_02645</name>
</gene>
<dbReference type="Pfam" id="PF03772">
    <property type="entry name" value="Competence"/>
    <property type="match status" value="1"/>
</dbReference>
<dbReference type="OrthoDB" id="9761531at2"/>
<keyword evidence="4 6" id="KW-1133">Transmembrane helix</keyword>
<reference evidence="8 9" key="1">
    <citation type="submission" date="2018-08" db="EMBL/GenBank/DDBJ databases">
        <title>Proposal of Muricauda 72 sp.nov. and Muricauda NH166 sp.nov., isolated from seawater.</title>
        <authorList>
            <person name="Cheng H."/>
            <person name="Wu Y.-H."/>
            <person name="Guo L.-L."/>
            <person name="Xu X.-W."/>
        </authorList>
    </citation>
    <scope>NUCLEOTIDE SEQUENCE [LARGE SCALE GENOMIC DNA]</scope>
    <source>
        <strain evidence="8 9">KCTC 22173</strain>
    </source>
</reference>
<feature type="transmembrane region" description="Helical" evidence="6">
    <location>
        <begin position="72"/>
        <end position="88"/>
    </location>
</feature>
<evidence type="ECO:0000256" key="4">
    <source>
        <dbReference type="ARBA" id="ARBA00022989"/>
    </source>
</evidence>
<dbReference type="PANTHER" id="PTHR30619:SF1">
    <property type="entry name" value="RECOMBINATION PROTEIN 2"/>
    <property type="match status" value="1"/>
</dbReference>
<comment type="caution">
    <text evidence="8">The sequence shown here is derived from an EMBL/GenBank/DDBJ whole genome shotgun (WGS) entry which is preliminary data.</text>
</comment>
<evidence type="ECO:0000313" key="8">
    <source>
        <dbReference type="EMBL" id="RIV36250.1"/>
    </source>
</evidence>
<evidence type="ECO:0000259" key="7">
    <source>
        <dbReference type="Pfam" id="PF03772"/>
    </source>
</evidence>
<dbReference type="GO" id="GO:0005886">
    <property type="term" value="C:plasma membrane"/>
    <property type="evidence" value="ECO:0007669"/>
    <property type="project" value="UniProtKB-SubCell"/>
</dbReference>
<feature type="domain" description="ComEC/Rec2-related protein" evidence="7">
    <location>
        <begin position="18"/>
        <end position="114"/>
    </location>
</feature>
<evidence type="ECO:0000256" key="5">
    <source>
        <dbReference type="ARBA" id="ARBA00023136"/>
    </source>
</evidence>
<protein>
    <recommendedName>
        <fullName evidence="7">ComEC/Rec2-related protein domain-containing protein</fullName>
    </recommendedName>
</protein>
<dbReference type="PANTHER" id="PTHR30619">
    <property type="entry name" value="DNA INTERNALIZATION/COMPETENCE PROTEIN COMEC/REC2"/>
    <property type="match status" value="1"/>
</dbReference>
<evidence type="ECO:0000256" key="2">
    <source>
        <dbReference type="ARBA" id="ARBA00022475"/>
    </source>
</evidence>
<keyword evidence="2" id="KW-1003">Cell membrane</keyword>
<dbReference type="Proteomes" id="UP000266067">
    <property type="component" value="Unassembled WGS sequence"/>
</dbReference>
<dbReference type="InterPro" id="IPR004477">
    <property type="entry name" value="ComEC_N"/>
</dbReference>
<sequence length="130" mass="14481">MRTEGLRNGRNGRYPSVAFGKRDDISENTYNNYKNAGAVHILAVSGLHAGIILFILEFMLSPVKLLPKGKNLKLIIVVLLLWSYAFIAELSPSIVRAVTMFSFVANALYLLTAQPVPSTLLRYPCCSFCW</sequence>
<keyword evidence="9" id="KW-1185">Reference proteome</keyword>
<evidence type="ECO:0000256" key="1">
    <source>
        <dbReference type="ARBA" id="ARBA00004651"/>
    </source>
</evidence>
<evidence type="ECO:0000313" key="9">
    <source>
        <dbReference type="Proteomes" id="UP000266067"/>
    </source>
</evidence>
<accession>A0A3A1NE06</accession>
<proteinExistence type="predicted"/>
<dbReference type="EMBL" id="QXFH01000064">
    <property type="protein sequence ID" value="RIV36250.1"/>
    <property type="molecule type" value="Genomic_DNA"/>
</dbReference>
<feature type="transmembrane region" description="Helical" evidence="6">
    <location>
        <begin position="38"/>
        <end position="60"/>
    </location>
</feature>
<dbReference type="AlphaFoldDB" id="A0A3A1NE06"/>
<comment type="subcellular location">
    <subcellularLocation>
        <location evidence="1">Cell membrane</location>
        <topology evidence="1">Multi-pass membrane protein</topology>
    </subcellularLocation>
</comment>
<evidence type="ECO:0000256" key="3">
    <source>
        <dbReference type="ARBA" id="ARBA00022692"/>
    </source>
</evidence>
<organism evidence="8 9">
    <name type="scientific">Flagellimonas lutimaris</name>
    <dbReference type="NCBI Taxonomy" id="475082"/>
    <lineage>
        <taxon>Bacteria</taxon>
        <taxon>Pseudomonadati</taxon>
        <taxon>Bacteroidota</taxon>
        <taxon>Flavobacteriia</taxon>
        <taxon>Flavobacteriales</taxon>
        <taxon>Flavobacteriaceae</taxon>
        <taxon>Flagellimonas</taxon>
    </lineage>
</organism>
<keyword evidence="3 6" id="KW-0812">Transmembrane</keyword>
<evidence type="ECO:0000256" key="6">
    <source>
        <dbReference type="SAM" id="Phobius"/>
    </source>
</evidence>
<keyword evidence="5 6" id="KW-0472">Membrane</keyword>
<dbReference type="InterPro" id="IPR052159">
    <property type="entry name" value="Competence_DNA_uptake"/>
</dbReference>
<name>A0A3A1NE06_9FLAO</name>